<sequence length="87" mass="10567">MATTIGTLRQPVSRWCFFFDFEGIRPRIPKKHIFFEDSFDFLRRTEFQLIFNKRSLLFGSRKRRIIHALIAYFLHEKPQLHTSLYST</sequence>
<organism evidence="1">
    <name type="scientific">Brugia malayi</name>
    <name type="common">Filarial nematode worm</name>
    <dbReference type="NCBI Taxonomy" id="6279"/>
    <lineage>
        <taxon>Eukaryota</taxon>
        <taxon>Metazoa</taxon>
        <taxon>Ecdysozoa</taxon>
        <taxon>Nematoda</taxon>
        <taxon>Chromadorea</taxon>
        <taxon>Rhabditida</taxon>
        <taxon>Spirurina</taxon>
        <taxon>Spiruromorpha</taxon>
        <taxon>Filarioidea</taxon>
        <taxon>Onchocercidae</taxon>
        <taxon>Brugia</taxon>
    </lineage>
</organism>
<evidence type="ECO:0000313" key="3">
    <source>
        <dbReference type="Proteomes" id="UP000006672"/>
    </source>
</evidence>
<reference evidence="4" key="4">
    <citation type="submission" date="2019-12" db="UniProtKB">
        <authorList>
            <consortium name="WormBaseParasite"/>
        </authorList>
    </citation>
    <scope>IDENTIFICATION</scope>
</reference>
<accession>A0A4E9ESA8</accession>
<proteinExistence type="predicted"/>
<accession>A0A0K0J129</accession>
<name>A0A0K0J129_BRUMA</name>
<reference evidence="1" key="2">
    <citation type="submission" date="2012-12" db="EMBL/GenBank/DDBJ databases">
        <authorList>
            <person name="Gao Y.W."/>
            <person name="Fan S.T."/>
            <person name="Sun H.T."/>
            <person name="Wang Z."/>
            <person name="Gao X.L."/>
            <person name="Li Y.G."/>
            <person name="Wang T.C."/>
            <person name="Zhang K."/>
            <person name="Xu W.W."/>
            <person name="Yu Z.J."/>
            <person name="Xia X.Z."/>
        </authorList>
    </citation>
    <scope>NUCLEOTIDE SEQUENCE</scope>
    <source>
        <strain evidence="1">FR3</strain>
    </source>
</reference>
<gene>
    <name evidence="1 4 5" type="ORF">Bm14404</name>
    <name evidence="2" type="ORF">BM_BM14404</name>
    <name evidence="1" type="ORF">BM_Bm14404</name>
</gene>
<dbReference type="CTD" id="66058060"/>
<dbReference type="WBParaSite" id="Bm14404.1">
    <property type="protein sequence ID" value="Bm14404.1"/>
    <property type="gene ID" value="WBGene00234665"/>
</dbReference>
<reference evidence="1 3" key="1">
    <citation type="journal article" date="2007" name="Science">
        <title>Draft genome of the filarial nematode parasite Brugia malayi.</title>
        <authorList>
            <person name="Ghedin E."/>
            <person name="Wang S."/>
            <person name="Spiro D."/>
            <person name="Caler E."/>
            <person name="Zhao Q."/>
            <person name="Crabtree J."/>
            <person name="Allen J.E."/>
            <person name="Delcher A.L."/>
            <person name="Guiliano D.B."/>
            <person name="Miranda-Saavedra D."/>
            <person name="Angiuoli S.V."/>
            <person name="Creasy T."/>
            <person name="Amedeo P."/>
            <person name="Haas B."/>
            <person name="El-Sayed N.M."/>
            <person name="Wortman J.R."/>
            <person name="Feldblyum T."/>
            <person name="Tallon L."/>
            <person name="Schatz M."/>
            <person name="Shumway M."/>
            <person name="Koo H."/>
            <person name="Salzberg S.L."/>
            <person name="Schobel S."/>
            <person name="Pertea M."/>
            <person name="Pop M."/>
            <person name="White O."/>
            <person name="Barton G.J."/>
            <person name="Carlow C.K."/>
            <person name="Crawford M.J."/>
            <person name="Daub J."/>
            <person name="Dimmic M.W."/>
            <person name="Estes C.F."/>
            <person name="Foster J.M."/>
            <person name="Ganatra M."/>
            <person name="Gregory W.F."/>
            <person name="Johnson N.M."/>
            <person name="Jin J."/>
            <person name="Komuniecki R."/>
            <person name="Korf I."/>
            <person name="Kumar S."/>
            <person name="Laney S."/>
            <person name="Li B.W."/>
            <person name="Li W."/>
            <person name="Lindblom T.H."/>
            <person name="Lustigman S."/>
            <person name="Ma D."/>
            <person name="Maina C.V."/>
            <person name="Martin D.M."/>
            <person name="McCarter J.P."/>
            <person name="McReynolds L."/>
            <person name="Mitreva M."/>
            <person name="Nutman T.B."/>
            <person name="Parkinson J."/>
            <person name="Peregrin-Alvarez J.M."/>
            <person name="Poole C."/>
            <person name="Ren Q."/>
            <person name="Saunders L."/>
            <person name="Sluder A.E."/>
            <person name="Smith K."/>
            <person name="Stanke M."/>
            <person name="Unnasch T.R."/>
            <person name="Ware J."/>
            <person name="Wei A.D."/>
            <person name="Weil G."/>
            <person name="Williams D.J."/>
            <person name="Zhang Y."/>
            <person name="Williams S.A."/>
            <person name="Fraser-Liggett C."/>
            <person name="Slatko B."/>
            <person name="Blaxter M.L."/>
            <person name="Scott A.L."/>
        </authorList>
    </citation>
    <scope>NUCLEOTIDE SEQUENCE</scope>
    <source>
        <strain evidence="1 3">FR3</strain>
    </source>
</reference>
<dbReference type="KEGG" id="bmy:BM_BM14404"/>
<dbReference type="EMBL" id="LN856966">
    <property type="protein sequence ID" value="CDQ03780.1"/>
    <property type="molecule type" value="Genomic_DNA"/>
</dbReference>
<dbReference type="WormBase" id="Bm14404">
    <property type="protein sequence ID" value="BM22819"/>
    <property type="gene ID" value="WBGene00234665"/>
</dbReference>
<dbReference type="Proteomes" id="UP000006672">
    <property type="component" value="Unassembled WGS sequence"/>
</dbReference>
<dbReference type="EMBL" id="CAAKNF010000196">
    <property type="protein sequence ID" value="VIO86045.1"/>
    <property type="molecule type" value="Genomic_DNA"/>
</dbReference>
<keyword evidence="3" id="KW-1185">Reference proteome</keyword>
<dbReference type="AlphaFoldDB" id="A0A0K0J129"/>
<evidence type="ECO:0000313" key="5">
    <source>
        <dbReference type="WormBase" id="Bm14404"/>
    </source>
</evidence>
<dbReference type="GeneID" id="66058060"/>
<reference evidence="2" key="3">
    <citation type="submission" date="2019-04" db="EMBL/GenBank/DDBJ databases">
        <authorList>
            <person name="Howe K."/>
            <person name="Paulini M."/>
            <person name="Williams G."/>
        </authorList>
    </citation>
    <scope>NUCLEOTIDE SEQUENCE [LARGE SCALE GENOMIC DNA]</scope>
    <source>
        <strain evidence="2">FR3</strain>
    </source>
</reference>
<evidence type="ECO:0000313" key="2">
    <source>
        <dbReference type="EMBL" id="VIO86045.1"/>
    </source>
</evidence>
<dbReference type="RefSeq" id="XP_042929206.1">
    <property type="nucleotide sequence ID" value="XM_043073272.1"/>
</dbReference>
<evidence type="ECO:0000313" key="1">
    <source>
        <dbReference type="EMBL" id="CDQ03780.1"/>
    </source>
</evidence>
<protein>
    <submittedName>
        <fullName evidence="1 4">Bm14404</fullName>
    </submittedName>
</protein>
<evidence type="ECO:0000313" key="4">
    <source>
        <dbReference type="WBParaSite" id="Bm14404.1"/>
    </source>
</evidence>